<reference evidence="3" key="1">
    <citation type="submission" date="2023-08" db="EMBL/GenBank/DDBJ databases">
        <authorList>
            <person name="Audoor S."/>
            <person name="Bilcke G."/>
        </authorList>
    </citation>
    <scope>NUCLEOTIDE SEQUENCE</scope>
</reference>
<gene>
    <name evidence="3" type="ORF">CYCCA115_LOCUS4438</name>
</gene>
<organism evidence="3 4">
    <name type="scientific">Cylindrotheca closterium</name>
    <dbReference type="NCBI Taxonomy" id="2856"/>
    <lineage>
        <taxon>Eukaryota</taxon>
        <taxon>Sar</taxon>
        <taxon>Stramenopiles</taxon>
        <taxon>Ochrophyta</taxon>
        <taxon>Bacillariophyta</taxon>
        <taxon>Bacillariophyceae</taxon>
        <taxon>Bacillariophycidae</taxon>
        <taxon>Bacillariales</taxon>
        <taxon>Bacillariaceae</taxon>
        <taxon>Cylindrotheca</taxon>
    </lineage>
</organism>
<evidence type="ECO:0000313" key="4">
    <source>
        <dbReference type="Proteomes" id="UP001295423"/>
    </source>
</evidence>
<feature type="domain" description="WLM" evidence="2">
    <location>
        <begin position="130"/>
        <end position="383"/>
    </location>
</feature>
<keyword evidence="4" id="KW-1185">Reference proteome</keyword>
<dbReference type="PANTHER" id="PTHR47795:SF1">
    <property type="entry name" value="DNA-DEPENDENT METALLOPROTEASE WSS1 HOMOLOG 2"/>
    <property type="match status" value="1"/>
</dbReference>
<feature type="compositionally biased region" description="Basic and acidic residues" evidence="1">
    <location>
        <begin position="370"/>
        <end position="396"/>
    </location>
</feature>
<dbReference type="AlphaFoldDB" id="A0AAD2CN38"/>
<comment type="caution">
    <text evidence="3">The sequence shown here is derived from an EMBL/GenBank/DDBJ whole genome shotgun (WGS) entry which is preliminary data.</text>
</comment>
<dbReference type="PANTHER" id="PTHR47795">
    <property type="entry name" value="UBIQUITIN AND WLM DOMAIN-CONTAINING METALLOPROTEASE SPCC1442.07C"/>
    <property type="match status" value="1"/>
</dbReference>
<dbReference type="Pfam" id="PF08325">
    <property type="entry name" value="WLM"/>
    <property type="match status" value="1"/>
</dbReference>
<dbReference type="PROSITE" id="PS51397">
    <property type="entry name" value="WLM"/>
    <property type="match status" value="1"/>
</dbReference>
<dbReference type="Proteomes" id="UP001295423">
    <property type="component" value="Unassembled WGS sequence"/>
</dbReference>
<name>A0AAD2CN38_9STRA</name>
<feature type="compositionally biased region" description="Low complexity" evidence="1">
    <location>
        <begin position="354"/>
        <end position="369"/>
    </location>
</feature>
<dbReference type="EMBL" id="CAKOGP040000446">
    <property type="protein sequence ID" value="CAJ1935100.1"/>
    <property type="molecule type" value="Genomic_DNA"/>
</dbReference>
<accession>A0AAD2CN38</accession>
<evidence type="ECO:0000259" key="2">
    <source>
        <dbReference type="PROSITE" id="PS51397"/>
    </source>
</evidence>
<sequence>MKAPFFPVSLSFKGQSVTLENSVTTATTAKELYAQARQAYGWDETVELKLLFKGKKLKEDSSSEAVFAFWKPNSSKKVPKIIVMATSSDTVSQIANKKSDPLMRGFSQLAEKAKQQEFDSIWGPLGVQDRNYKFVRFEACTWQSFGHRPNESTPHAFEAIRLLEQLAKDPGIVAIMKERELVVNTLGEMDPIDDRIAAHKEKEGGRVLGYNTNRGLRIDIKLRTDDLKGFRPYPELAATLIHELSHNWVGDHNLVFWTNFAQMRAEYFYHHLVNTGTGLVQGKTTSELAGLNGVITSKESILPVMVHELARDMQQHGLNPIMIKAPIQDRLRELDQEYASKISKEQRLGGGTSGATSSTTSSGDNPAASARERALAAAEQRRRNQQQQEHHQGSPQ</sequence>
<evidence type="ECO:0000256" key="1">
    <source>
        <dbReference type="SAM" id="MobiDB-lite"/>
    </source>
</evidence>
<protein>
    <recommendedName>
        <fullName evidence="2">WLM domain-containing protein</fullName>
    </recommendedName>
</protein>
<feature type="region of interest" description="Disordered" evidence="1">
    <location>
        <begin position="341"/>
        <end position="396"/>
    </location>
</feature>
<dbReference type="InterPro" id="IPR013536">
    <property type="entry name" value="WLM_dom"/>
</dbReference>
<proteinExistence type="predicted"/>
<evidence type="ECO:0000313" key="3">
    <source>
        <dbReference type="EMBL" id="CAJ1935100.1"/>
    </source>
</evidence>